<dbReference type="AlphaFoldDB" id="A0A1P8UJM5"/>
<sequence length="81" mass="9342">MPAGIAIIMKQAQTRLRRDRVFMDLRLGIYLSLFEFQGILFLNPDDPLGEAMAARSVGFTETLPRENRLYVETRGRQERLA</sequence>
<dbReference type="Proteomes" id="UP000243807">
    <property type="component" value="Chromosome"/>
</dbReference>
<evidence type="ECO:0000313" key="2">
    <source>
        <dbReference type="Proteomes" id="UP000243807"/>
    </source>
</evidence>
<organism evidence="1 2">
    <name type="scientific">Acidihalobacter ferrooxydans</name>
    <dbReference type="NCBI Taxonomy" id="1765967"/>
    <lineage>
        <taxon>Bacteria</taxon>
        <taxon>Pseudomonadati</taxon>
        <taxon>Pseudomonadota</taxon>
        <taxon>Gammaproteobacteria</taxon>
        <taxon>Chromatiales</taxon>
        <taxon>Ectothiorhodospiraceae</taxon>
        <taxon>Acidihalobacter</taxon>
    </lineage>
</organism>
<gene>
    <name evidence="1" type="ORF">BW247_13630</name>
</gene>
<keyword evidence="2" id="KW-1185">Reference proteome</keyword>
<accession>A0A1P8UJM5</accession>
<evidence type="ECO:0000313" key="1">
    <source>
        <dbReference type="EMBL" id="APZ44001.1"/>
    </source>
</evidence>
<proteinExistence type="predicted"/>
<dbReference type="KEGG" id="afy:BW247_13630"/>
<dbReference type="EMBL" id="CP019434">
    <property type="protein sequence ID" value="APZ44001.1"/>
    <property type="molecule type" value="Genomic_DNA"/>
</dbReference>
<reference evidence="1 2" key="1">
    <citation type="submission" date="2017-01" db="EMBL/GenBank/DDBJ databases">
        <title>Draft sequence of Acidihalobacter ferrooxidans strain DSM 14175 (strain V8).</title>
        <authorList>
            <person name="Khaleque H.N."/>
            <person name="Ramsay J.P."/>
            <person name="Murphy R.J.T."/>
            <person name="Kaksonen A.H."/>
            <person name="Boxall N.J."/>
            <person name="Watkin E.L.J."/>
        </authorList>
    </citation>
    <scope>NUCLEOTIDE SEQUENCE [LARGE SCALE GENOMIC DNA]</scope>
    <source>
        <strain evidence="1 2">V8</strain>
    </source>
</reference>
<name>A0A1P8UJM5_9GAMM</name>
<protein>
    <submittedName>
        <fullName evidence="1">Uncharacterized protein</fullName>
    </submittedName>
</protein>